<dbReference type="PRINTS" id="PR00251">
    <property type="entry name" value="BACTRLOPSIN"/>
</dbReference>
<dbReference type="GO" id="GO:0009881">
    <property type="term" value="F:photoreceptor activity"/>
    <property type="evidence" value="ECO:0007669"/>
    <property type="project" value="UniProtKB-KW"/>
</dbReference>
<feature type="transmembrane region" description="Helical" evidence="11">
    <location>
        <begin position="171"/>
        <end position="190"/>
    </location>
</feature>
<evidence type="ECO:0000256" key="7">
    <source>
        <dbReference type="ARBA" id="ARBA00022989"/>
    </source>
</evidence>
<keyword evidence="5 11" id="KW-0812">Transmembrane</keyword>
<dbReference type="PROSITE" id="PS00950">
    <property type="entry name" value="BACTERIAL_OPSIN_1"/>
    <property type="match status" value="1"/>
</dbReference>
<keyword evidence="3" id="KW-0600">Photoreceptor protein</keyword>
<dbReference type="GeneID" id="35595811"/>
<keyword evidence="10" id="KW-0675">Receptor</keyword>
<dbReference type="InterPro" id="IPR018229">
    <property type="entry name" value="Rhodopsin_retinal_BS"/>
</dbReference>
<feature type="transmembrane region" description="Helical" evidence="11">
    <location>
        <begin position="41"/>
        <end position="60"/>
    </location>
</feature>
<dbReference type="AlphaFoldDB" id="A0A2D3ULX5"/>
<evidence type="ECO:0000256" key="4">
    <source>
        <dbReference type="ARBA" id="ARBA00022606"/>
    </source>
</evidence>
<dbReference type="PANTHER" id="PTHR28286:SF1">
    <property type="entry name" value="30 KDA HEAT SHOCK PROTEIN-RELATED"/>
    <property type="match status" value="1"/>
</dbReference>
<comment type="subcellular location">
    <subcellularLocation>
        <location evidence="1">Membrane</location>
        <topology evidence="1">Multi-pass membrane protein</topology>
    </subcellularLocation>
</comment>
<evidence type="ECO:0000256" key="6">
    <source>
        <dbReference type="ARBA" id="ARBA00022925"/>
    </source>
</evidence>
<reference evidence="12 13" key="1">
    <citation type="submission" date="2016-03" db="EMBL/GenBank/DDBJ databases">
        <authorList>
            <person name="Ploux O."/>
        </authorList>
    </citation>
    <scope>NUCLEOTIDE SEQUENCE [LARGE SCALE GENOMIC DNA]</scope>
    <source>
        <strain evidence="12 13">URUG2</strain>
    </source>
</reference>
<evidence type="ECO:0000256" key="11">
    <source>
        <dbReference type="SAM" id="Phobius"/>
    </source>
</evidence>
<keyword evidence="12" id="KW-0346">Stress response</keyword>
<accession>A0A2D3ULX5</accession>
<comment type="similarity">
    <text evidence="2">Belongs to the archaeal/bacterial/fungal opsin family.</text>
</comment>
<keyword evidence="6" id="KW-0681">Retinal protein</keyword>
<evidence type="ECO:0000256" key="2">
    <source>
        <dbReference type="ARBA" id="ARBA00008130"/>
    </source>
</evidence>
<dbReference type="RefSeq" id="XP_023621338.1">
    <property type="nucleotide sequence ID" value="XM_023765570.1"/>
</dbReference>
<dbReference type="SUPFAM" id="SSF81321">
    <property type="entry name" value="Family A G protein-coupled receptor-like"/>
    <property type="match status" value="1"/>
</dbReference>
<dbReference type="FunFam" id="1.20.1070.10:FF:000160">
    <property type="entry name" value="Related to Opsin-1"/>
    <property type="match status" value="1"/>
</dbReference>
<dbReference type="SMART" id="SM01021">
    <property type="entry name" value="Bac_rhodopsin"/>
    <property type="match status" value="1"/>
</dbReference>
<feature type="transmembrane region" description="Helical" evidence="11">
    <location>
        <begin position="202"/>
        <end position="221"/>
    </location>
</feature>
<dbReference type="GO" id="GO:0005886">
    <property type="term" value="C:plasma membrane"/>
    <property type="evidence" value="ECO:0007669"/>
    <property type="project" value="TreeGrafter"/>
</dbReference>
<evidence type="ECO:0000256" key="10">
    <source>
        <dbReference type="ARBA" id="ARBA00023170"/>
    </source>
</evidence>
<dbReference type="GO" id="GO:0005783">
    <property type="term" value="C:endoplasmic reticulum"/>
    <property type="evidence" value="ECO:0007669"/>
    <property type="project" value="TreeGrafter"/>
</dbReference>
<dbReference type="OrthoDB" id="536545at2759"/>
<gene>
    <name evidence="12" type="ORF">RCC_00418</name>
</gene>
<protein>
    <submittedName>
        <fullName evidence="12">Related to HSP30 heat shock protein Yro1p</fullName>
    </submittedName>
</protein>
<feature type="transmembrane region" description="Helical" evidence="11">
    <location>
        <begin position="117"/>
        <end position="138"/>
    </location>
</feature>
<organism evidence="12 13">
    <name type="scientific">Ramularia collo-cygni</name>
    <dbReference type="NCBI Taxonomy" id="112498"/>
    <lineage>
        <taxon>Eukaryota</taxon>
        <taxon>Fungi</taxon>
        <taxon>Dikarya</taxon>
        <taxon>Ascomycota</taxon>
        <taxon>Pezizomycotina</taxon>
        <taxon>Dothideomycetes</taxon>
        <taxon>Dothideomycetidae</taxon>
        <taxon>Mycosphaerellales</taxon>
        <taxon>Mycosphaerellaceae</taxon>
        <taxon>Ramularia</taxon>
    </lineage>
</organism>
<sequence length="308" mass="33431">MDRYSNIVARAAGNQALDVNDFNVNGGVAADVALTVRGSDWYWAVCAVMTFATIAFAGLSHTKPRQDRIFHYITAGVTMVAAIAYFSMASHLGWTPIDVEFMRSDPKVAGINREIYYVRYIDWVITTPLLLMDLLLTAGMPWPTTLFVILVDEVMIITGLVGALVSSSYKWGYFAFGCAALVYILYVLVWEARKHAYGVSSDAGKAFVICGSLTAFLWTLYPIAWGVCEGGNIISVDSEGVFYGILDLLAKPVFGALLIWGHRNISPASLGLHIVDYNGTDAVIHEKNTGVPAGNTTNVTNDYGTAAA</sequence>
<dbReference type="PANTHER" id="PTHR28286">
    <property type="match status" value="1"/>
</dbReference>
<feature type="transmembrane region" description="Helical" evidence="11">
    <location>
        <begin position="241"/>
        <end position="260"/>
    </location>
</feature>
<dbReference type="Gene3D" id="1.20.1070.10">
    <property type="entry name" value="Rhodopsin 7-helix transmembrane proteins"/>
    <property type="match status" value="1"/>
</dbReference>
<evidence type="ECO:0000256" key="8">
    <source>
        <dbReference type="ARBA" id="ARBA00022991"/>
    </source>
</evidence>
<evidence type="ECO:0000256" key="1">
    <source>
        <dbReference type="ARBA" id="ARBA00004141"/>
    </source>
</evidence>
<proteinExistence type="inferred from homology"/>
<evidence type="ECO:0000313" key="12">
    <source>
        <dbReference type="EMBL" id="CZT14441.1"/>
    </source>
</evidence>
<keyword evidence="7 11" id="KW-1133">Transmembrane helix</keyword>
<keyword evidence="4" id="KW-0716">Sensory transduction</keyword>
<feature type="transmembrane region" description="Helical" evidence="11">
    <location>
        <begin position="72"/>
        <end position="97"/>
    </location>
</feature>
<dbReference type="Proteomes" id="UP000225277">
    <property type="component" value="Unassembled WGS sequence"/>
</dbReference>
<keyword evidence="13" id="KW-1185">Reference proteome</keyword>
<keyword evidence="8" id="KW-0157">Chromophore</keyword>
<evidence type="ECO:0000256" key="9">
    <source>
        <dbReference type="ARBA" id="ARBA00023136"/>
    </source>
</evidence>
<name>A0A2D3ULX5_9PEZI</name>
<evidence type="ECO:0000256" key="3">
    <source>
        <dbReference type="ARBA" id="ARBA00022543"/>
    </source>
</evidence>
<keyword evidence="9 11" id="KW-0472">Membrane</keyword>
<dbReference type="InterPro" id="IPR001425">
    <property type="entry name" value="Arc/bac/fun_rhodopsins"/>
</dbReference>
<dbReference type="CDD" id="cd15239">
    <property type="entry name" value="7tm_YRO2_fungal-like"/>
    <property type="match status" value="1"/>
</dbReference>
<dbReference type="GO" id="GO:0007602">
    <property type="term" value="P:phototransduction"/>
    <property type="evidence" value="ECO:0007669"/>
    <property type="project" value="UniProtKB-KW"/>
</dbReference>
<feature type="transmembrane region" description="Helical" evidence="11">
    <location>
        <begin position="145"/>
        <end position="165"/>
    </location>
</feature>
<dbReference type="GO" id="GO:0005216">
    <property type="term" value="F:monoatomic ion channel activity"/>
    <property type="evidence" value="ECO:0007669"/>
    <property type="project" value="InterPro"/>
</dbReference>
<evidence type="ECO:0000256" key="5">
    <source>
        <dbReference type="ARBA" id="ARBA00022692"/>
    </source>
</evidence>
<evidence type="ECO:0000313" key="13">
    <source>
        <dbReference type="Proteomes" id="UP000225277"/>
    </source>
</evidence>
<dbReference type="EMBL" id="FJUY01000001">
    <property type="protein sequence ID" value="CZT14441.1"/>
    <property type="molecule type" value="Genomic_DNA"/>
</dbReference>
<dbReference type="Pfam" id="PF01036">
    <property type="entry name" value="Bac_rhodopsin"/>
    <property type="match status" value="1"/>
</dbReference>
<dbReference type="InterPro" id="IPR043476">
    <property type="entry name" value="Yro2-like_7TM"/>
</dbReference>